<evidence type="ECO:0000313" key="1">
    <source>
        <dbReference type="EMBL" id="EXK76124.1"/>
    </source>
</evidence>
<dbReference type="AlphaFoldDB" id="X0BC98"/>
<dbReference type="EMBL" id="JH658761">
    <property type="protein sequence ID" value="EXK76124.1"/>
    <property type="molecule type" value="Genomic_DNA"/>
</dbReference>
<organism evidence="1 2">
    <name type="scientific">Fusarium oxysporum f. sp. raphani 54005</name>
    <dbReference type="NCBI Taxonomy" id="1089458"/>
    <lineage>
        <taxon>Eukaryota</taxon>
        <taxon>Fungi</taxon>
        <taxon>Dikarya</taxon>
        <taxon>Ascomycota</taxon>
        <taxon>Pezizomycotina</taxon>
        <taxon>Sordariomycetes</taxon>
        <taxon>Hypocreomycetidae</taxon>
        <taxon>Hypocreales</taxon>
        <taxon>Nectriaceae</taxon>
        <taxon>Fusarium</taxon>
        <taxon>Fusarium oxysporum species complex</taxon>
    </lineage>
</organism>
<keyword evidence="2" id="KW-1185">Reference proteome</keyword>
<evidence type="ECO:0000313" key="2">
    <source>
        <dbReference type="Proteomes" id="UP000030663"/>
    </source>
</evidence>
<accession>X0BC98</accession>
<proteinExistence type="predicted"/>
<protein>
    <submittedName>
        <fullName evidence="1">Uncharacterized protein</fullName>
    </submittedName>
</protein>
<reference evidence="1 2" key="1">
    <citation type="submission" date="2011-11" db="EMBL/GenBank/DDBJ databases">
        <title>The Genome Sequence of Fusarium oxysporum PHW815.</title>
        <authorList>
            <consortium name="The Broad Institute Genome Sequencing Platform"/>
            <person name="Ma L.-J."/>
            <person name="Gale L.R."/>
            <person name="Schwartz D.C."/>
            <person name="Zhou S."/>
            <person name="Corby-Kistler H."/>
            <person name="Young S.K."/>
            <person name="Zeng Q."/>
            <person name="Gargeya S."/>
            <person name="Fitzgerald M."/>
            <person name="Haas B."/>
            <person name="Abouelleil A."/>
            <person name="Alvarado L."/>
            <person name="Arachchi H.M."/>
            <person name="Berlin A."/>
            <person name="Brown A."/>
            <person name="Chapman S.B."/>
            <person name="Chen Z."/>
            <person name="Dunbar C."/>
            <person name="Freedman E."/>
            <person name="Gearin G."/>
            <person name="Goldberg J."/>
            <person name="Griggs A."/>
            <person name="Gujja S."/>
            <person name="Heiman D."/>
            <person name="Howarth C."/>
            <person name="Larson L."/>
            <person name="Lui A."/>
            <person name="MacDonald P.J.P."/>
            <person name="Montmayeur A."/>
            <person name="Murphy C."/>
            <person name="Neiman D."/>
            <person name="Pearson M."/>
            <person name="Priest M."/>
            <person name="Roberts A."/>
            <person name="Saif S."/>
            <person name="Shea T."/>
            <person name="Shenoy N."/>
            <person name="Sisk P."/>
            <person name="Stolte C."/>
            <person name="Sykes S."/>
            <person name="Wortman J."/>
            <person name="Nusbaum C."/>
            <person name="Birren B."/>
        </authorList>
    </citation>
    <scope>NUCLEOTIDE SEQUENCE [LARGE SCALE GENOMIC DNA]</scope>
    <source>
        <strain evidence="1 2">54005</strain>
    </source>
</reference>
<sequence length="43" mass="4872">MGFESNLYSKTIASAGFMVGNMRRYGIEVQALRRQLLSLSDIF</sequence>
<dbReference type="HOGENOM" id="CLU_3242208_0_0_1"/>
<gene>
    <name evidence="1" type="ORF">FOQG_19116</name>
</gene>
<dbReference type="Proteomes" id="UP000030663">
    <property type="component" value="Unassembled WGS sequence"/>
</dbReference>
<name>X0BC98_FUSOX</name>